<dbReference type="SMR" id="A0A3L8GKG1"/>
<dbReference type="NCBIfam" id="TIGR01994">
    <property type="entry name" value="SUF_scaf_2"/>
    <property type="match status" value="1"/>
</dbReference>
<organism evidence="4 6">
    <name type="scientific">Streptococcus iniae</name>
    <name type="common">Streptococcus shiloi</name>
    <dbReference type="NCBI Taxonomy" id="1346"/>
    <lineage>
        <taxon>Bacteria</taxon>
        <taxon>Bacillati</taxon>
        <taxon>Bacillota</taxon>
        <taxon>Bacilli</taxon>
        <taxon>Lactobacillales</taxon>
        <taxon>Streptococcaceae</taxon>
        <taxon>Streptococcus</taxon>
    </lineage>
</organism>
<dbReference type="InterPro" id="IPR002871">
    <property type="entry name" value="NIF_FeS_clus_asmbl_NifU_N"/>
</dbReference>
<evidence type="ECO:0000256" key="1">
    <source>
        <dbReference type="ARBA" id="ARBA00006420"/>
    </source>
</evidence>
<feature type="domain" description="NIF system FeS cluster assembly NifU N-terminal" evidence="2">
    <location>
        <begin position="10"/>
        <end position="127"/>
    </location>
</feature>
<evidence type="ECO:0000313" key="3">
    <source>
        <dbReference type="EMBL" id="AHY15280.1"/>
    </source>
</evidence>
<name>A0A3L8GKG1_STRIN</name>
<protein>
    <submittedName>
        <fullName evidence="3">Nitrogen fixation protein NifU</fullName>
    </submittedName>
    <submittedName>
        <fullName evidence="4">SUF system NifU family Fe-S cluster assembly protein</fullName>
    </submittedName>
</protein>
<evidence type="ECO:0000313" key="6">
    <source>
        <dbReference type="Proteomes" id="UP000269148"/>
    </source>
</evidence>
<dbReference type="KEGG" id="siq:DQ08_02055"/>
<sequence length="145" mass="15444">MALSKLNSLYMALVAEHSKSPHHKGVIEGAEAVLLNNPTCGDLISLTLSFDGDVIKDIAFLGDGCSISTASASMMTDAVIGKTKAEALKLAALFSEMVQGKEDKNQKLLGEAELLSGVSKFPQRIKCSTLAWHALEKAIERSNPN</sequence>
<keyword evidence="5" id="KW-1185">Reference proteome</keyword>
<dbReference type="AlphaFoldDB" id="A0A3L8GKG1"/>
<dbReference type="Proteomes" id="UP000025245">
    <property type="component" value="Chromosome"/>
</dbReference>
<dbReference type="Proteomes" id="UP000269148">
    <property type="component" value="Unassembled WGS sequence"/>
</dbReference>
<gene>
    <name evidence="4" type="ORF">DIY07_02280</name>
    <name evidence="3" type="ORF">DQ08_02055</name>
</gene>
<dbReference type="GO" id="GO:0016226">
    <property type="term" value="P:iron-sulfur cluster assembly"/>
    <property type="evidence" value="ECO:0007669"/>
    <property type="project" value="InterPro"/>
</dbReference>
<dbReference type="STRING" id="1346.BMF34_02205"/>
<dbReference type="Pfam" id="PF01592">
    <property type="entry name" value="NifU_N"/>
    <property type="match status" value="1"/>
</dbReference>
<dbReference type="GeneID" id="35765242"/>
<dbReference type="KEGG" id="siz:SI82_02320"/>
<dbReference type="RefSeq" id="WP_003100854.1">
    <property type="nucleotide sequence ID" value="NZ_CP010783.1"/>
</dbReference>
<dbReference type="GO" id="GO:0005506">
    <property type="term" value="F:iron ion binding"/>
    <property type="evidence" value="ECO:0007669"/>
    <property type="project" value="InterPro"/>
</dbReference>
<comment type="similarity">
    <text evidence="1">Belongs to the NifU family.</text>
</comment>
<dbReference type="EMBL" id="CP007586">
    <property type="protein sequence ID" value="AHY15280.1"/>
    <property type="molecule type" value="Genomic_DNA"/>
</dbReference>
<proteinExistence type="inferred from homology"/>
<dbReference type="GO" id="GO:0051536">
    <property type="term" value="F:iron-sulfur cluster binding"/>
    <property type="evidence" value="ECO:0007669"/>
    <property type="project" value="InterPro"/>
</dbReference>
<evidence type="ECO:0000259" key="2">
    <source>
        <dbReference type="Pfam" id="PF01592"/>
    </source>
</evidence>
<evidence type="ECO:0000313" key="4">
    <source>
        <dbReference type="EMBL" id="RLU58392.1"/>
    </source>
</evidence>
<dbReference type="FunFam" id="3.90.1010.10:FF:000002">
    <property type="entry name" value="Iron-sulfur cluster assembly scaffold protein NifU"/>
    <property type="match status" value="1"/>
</dbReference>
<dbReference type="CDD" id="cd06664">
    <property type="entry name" value="IscU_like"/>
    <property type="match status" value="1"/>
</dbReference>
<accession>A0A3L8GKG1</accession>
<dbReference type="KEGG" id="sio:DW64_02040"/>
<dbReference type="Gene3D" id="3.90.1010.10">
    <property type="match status" value="1"/>
</dbReference>
<evidence type="ECO:0000313" key="5">
    <source>
        <dbReference type="Proteomes" id="UP000025245"/>
    </source>
</evidence>
<dbReference type="EMBL" id="QLQD01000024">
    <property type="protein sequence ID" value="RLU58392.1"/>
    <property type="molecule type" value="Genomic_DNA"/>
</dbReference>
<reference evidence="3 5" key="1">
    <citation type="journal article" date="2014" name="Genome Announc.">
        <title>Complete Genome Sequence of a Virulent Strain, Streptococcus iniae ISET0901, Isolated from Diseased Tilapia.</title>
        <authorList>
            <person name="Pridgeon J.W."/>
            <person name="Zhang D."/>
            <person name="Zhang L."/>
        </authorList>
    </citation>
    <scope>NUCLEOTIDE SEQUENCE [LARGE SCALE GENOMIC DNA]</scope>
    <source>
        <strain evidence="3 5">ISET0901</strain>
    </source>
</reference>
<dbReference type="PANTHER" id="PTHR10093">
    <property type="entry name" value="IRON-SULFUR CLUSTER ASSEMBLY ENZYME NIFU HOMOLOG"/>
    <property type="match status" value="1"/>
</dbReference>
<dbReference type="OrthoDB" id="9804157at2"/>
<dbReference type="SUPFAM" id="SSF82649">
    <property type="entry name" value="SufE/NifU"/>
    <property type="match status" value="1"/>
</dbReference>
<reference evidence="4 6" key="2">
    <citation type="submission" date="2018-06" db="EMBL/GenBank/DDBJ databases">
        <title>Mutators as drivers of adaptation in pathogenic bacteria and a risk factor for host jumps and vaccine escape.</title>
        <authorList>
            <person name="Barnes A.C."/>
            <person name="Silayeva O."/>
        </authorList>
    </citation>
    <scope>NUCLEOTIDE SEQUENCE [LARGE SCALE GENOMIC DNA]</scope>
    <source>
        <strain evidence="4 6">QMA0445</strain>
    </source>
</reference>